<dbReference type="InterPro" id="IPR051257">
    <property type="entry name" value="Diverse_CBS-Domain"/>
</dbReference>
<dbReference type="PANTHER" id="PTHR43080">
    <property type="entry name" value="CBS DOMAIN-CONTAINING PROTEIN CBSX3, MITOCHONDRIAL"/>
    <property type="match status" value="1"/>
</dbReference>
<evidence type="ECO:0000313" key="5">
    <source>
        <dbReference type="Proteomes" id="UP001630969"/>
    </source>
</evidence>
<dbReference type="GeneID" id="97222224"/>
<keyword evidence="1 2" id="KW-0129">CBS domain</keyword>
<name>A0ABW9GUV7_9GAMM</name>
<dbReference type="SUPFAM" id="SSF54631">
    <property type="entry name" value="CBS-domain pair"/>
    <property type="match status" value="1"/>
</dbReference>
<gene>
    <name evidence="4" type="ORF">ACEUDJ_18990</name>
</gene>
<dbReference type="Proteomes" id="UP001630969">
    <property type="component" value="Unassembled WGS sequence"/>
</dbReference>
<protein>
    <submittedName>
        <fullName evidence="4">CBS domain-containing protein</fullName>
    </submittedName>
</protein>
<feature type="domain" description="CBS" evidence="3">
    <location>
        <begin position="7"/>
        <end position="65"/>
    </location>
</feature>
<dbReference type="RefSeq" id="WP_392443847.1">
    <property type="nucleotide sequence ID" value="NZ_JBGWZZ010000015.1"/>
</dbReference>
<evidence type="ECO:0000313" key="4">
    <source>
        <dbReference type="EMBL" id="MFM4894932.1"/>
    </source>
</evidence>
<reference evidence="4 5" key="1">
    <citation type="submission" date="2024-09" db="EMBL/GenBank/DDBJ databases">
        <title>Aeromonas strains Genome sequencing and assembly.</title>
        <authorList>
            <person name="Hu X."/>
            <person name="Tang B."/>
        </authorList>
    </citation>
    <scope>NUCLEOTIDE SEQUENCE [LARGE SCALE GENOMIC DNA]</scope>
    <source>
        <strain evidence="4 5">NB23SCDHY001</strain>
    </source>
</reference>
<dbReference type="EMBL" id="JBGXBU010000012">
    <property type="protein sequence ID" value="MFM4894932.1"/>
    <property type="molecule type" value="Genomic_DNA"/>
</dbReference>
<accession>A0ABW9GUV7</accession>
<dbReference type="Gene3D" id="3.10.580.10">
    <property type="entry name" value="CBS-domain"/>
    <property type="match status" value="1"/>
</dbReference>
<dbReference type="InterPro" id="IPR046342">
    <property type="entry name" value="CBS_dom_sf"/>
</dbReference>
<proteinExistence type="predicted"/>
<dbReference type="Pfam" id="PF00571">
    <property type="entry name" value="CBS"/>
    <property type="match status" value="2"/>
</dbReference>
<sequence>MQVATIMTTRVVTVEMDDRLSLIRDIFNQARFRHLMVMEEGELLGIISDRDLLRALSPYLDSAAEQARDTETLNRRAHQIMTRQPITVSPHQTLAYAARLMLDKKVSCLPVLDRGTLVGVLSWKDLLKAAVEEGAL</sequence>
<dbReference type="InterPro" id="IPR000644">
    <property type="entry name" value="CBS_dom"/>
</dbReference>
<evidence type="ECO:0000256" key="2">
    <source>
        <dbReference type="PROSITE-ProRule" id="PRU00703"/>
    </source>
</evidence>
<organism evidence="4 5">
    <name type="scientific">Aeromonas bivalvium</name>
    <dbReference type="NCBI Taxonomy" id="440079"/>
    <lineage>
        <taxon>Bacteria</taxon>
        <taxon>Pseudomonadati</taxon>
        <taxon>Pseudomonadota</taxon>
        <taxon>Gammaproteobacteria</taxon>
        <taxon>Aeromonadales</taxon>
        <taxon>Aeromonadaceae</taxon>
        <taxon>Aeromonas</taxon>
    </lineage>
</organism>
<evidence type="ECO:0000256" key="1">
    <source>
        <dbReference type="ARBA" id="ARBA00023122"/>
    </source>
</evidence>
<dbReference type="CDD" id="cd04584">
    <property type="entry name" value="CBS_pair_AcuB_like"/>
    <property type="match status" value="1"/>
</dbReference>
<feature type="domain" description="CBS" evidence="3">
    <location>
        <begin position="81"/>
        <end position="136"/>
    </location>
</feature>
<dbReference type="SMART" id="SM00116">
    <property type="entry name" value="CBS"/>
    <property type="match status" value="2"/>
</dbReference>
<dbReference type="PANTHER" id="PTHR43080:SF2">
    <property type="entry name" value="CBS DOMAIN-CONTAINING PROTEIN"/>
    <property type="match status" value="1"/>
</dbReference>
<evidence type="ECO:0000259" key="3">
    <source>
        <dbReference type="PROSITE" id="PS51371"/>
    </source>
</evidence>
<keyword evidence="5" id="KW-1185">Reference proteome</keyword>
<dbReference type="PROSITE" id="PS51371">
    <property type="entry name" value="CBS"/>
    <property type="match status" value="2"/>
</dbReference>
<comment type="caution">
    <text evidence="4">The sequence shown here is derived from an EMBL/GenBank/DDBJ whole genome shotgun (WGS) entry which is preliminary data.</text>
</comment>